<proteinExistence type="predicted"/>
<dbReference type="PANTHER" id="PTHR45969:SF69">
    <property type="entry name" value="FINGER DOMAIN PROTEIN, PUTATIVE (AFU_ORTHOLOGUE AFUA_3G12190)-RELATED"/>
    <property type="match status" value="1"/>
</dbReference>
<dbReference type="EMBL" id="JAPQKR010000012">
    <property type="protein sequence ID" value="KAJ5204072.1"/>
    <property type="molecule type" value="Genomic_DNA"/>
</dbReference>
<dbReference type="InterPro" id="IPR001841">
    <property type="entry name" value="Znf_RING"/>
</dbReference>
<keyword evidence="6" id="KW-0472">Membrane</keyword>
<evidence type="ECO:0000256" key="5">
    <source>
        <dbReference type="SAM" id="MobiDB-lite"/>
    </source>
</evidence>
<dbReference type="Gene3D" id="3.30.40.10">
    <property type="entry name" value="Zinc/RING finger domain, C3HC4 (zinc finger)"/>
    <property type="match status" value="1"/>
</dbReference>
<keyword evidence="2 4" id="KW-0863">Zinc-finger</keyword>
<keyword evidence="3" id="KW-0862">Zinc</keyword>
<evidence type="ECO:0000259" key="7">
    <source>
        <dbReference type="PROSITE" id="PS50089"/>
    </source>
</evidence>
<keyword evidence="6" id="KW-1133">Transmembrane helix</keyword>
<reference evidence="8" key="2">
    <citation type="journal article" date="2023" name="IMA Fungus">
        <title>Comparative genomic study of the Penicillium genus elucidates a diverse pangenome and 15 lateral gene transfer events.</title>
        <authorList>
            <person name="Petersen C."/>
            <person name="Sorensen T."/>
            <person name="Nielsen M.R."/>
            <person name="Sondergaard T.E."/>
            <person name="Sorensen J.L."/>
            <person name="Fitzpatrick D.A."/>
            <person name="Frisvad J.C."/>
            <person name="Nielsen K.L."/>
        </authorList>
    </citation>
    <scope>NUCLEOTIDE SEQUENCE</scope>
    <source>
        <strain evidence="8">IBT 15544</strain>
    </source>
</reference>
<organism evidence="8 9">
    <name type="scientific">Penicillium cinerascens</name>
    <dbReference type="NCBI Taxonomy" id="70096"/>
    <lineage>
        <taxon>Eukaryota</taxon>
        <taxon>Fungi</taxon>
        <taxon>Dikarya</taxon>
        <taxon>Ascomycota</taxon>
        <taxon>Pezizomycotina</taxon>
        <taxon>Eurotiomycetes</taxon>
        <taxon>Eurotiomycetidae</taxon>
        <taxon>Eurotiales</taxon>
        <taxon>Aspergillaceae</taxon>
        <taxon>Penicillium</taxon>
    </lineage>
</organism>
<evidence type="ECO:0000313" key="9">
    <source>
        <dbReference type="Proteomes" id="UP001150904"/>
    </source>
</evidence>
<keyword evidence="9" id="KW-1185">Reference proteome</keyword>
<evidence type="ECO:0000256" key="3">
    <source>
        <dbReference type="ARBA" id="ARBA00022833"/>
    </source>
</evidence>
<sequence length="428" mass="46015">MSPSTTSSAGSAATTTSASGGGGGGSNATSSPLLFFVALGFGVVFTNLWIIVGVKYCFRYNQRNRQLRSEETGEPIDLVAMPRAHRRRREKKLMTMDEVNERFPLMKYKVWRSSRANQGLSTEGGITAPNSRPQSLKDDNAVISASVGISTTAGSPSPDQGQMDSNNIHALGLDPGSEALVPPVEEKASAATEFSSTKGDANAAEEKWQNSLVNEPIDFEEDEESDHIRKAVPAELLPNPGDSCAICLDTIEDDDDVRGLTCGHAFHASCVDPWVTSRRACCPLCKADYYVPKPRSQAAEIASASDRQGHRAASSRPDIIARPSRAARSGIQAHPFGVQMAFRGRIFQPASLERRTGSPPAEERPRQLHSEPQEASGSPQLSSWSQFLPARLRGLSSRTSTRTGDGPLPESEAADSHRRTPGQLEAGT</sequence>
<feature type="region of interest" description="Disordered" evidence="5">
    <location>
        <begin position="1"/>
        <end position="24"/>
    </location>
</feature>
<feature type="compositionally biased region" description="Low complexity" evidence="5">
    <location>
        <begin position="391"/>
        <end position="404"/>
    </location>
</feature>
<dbReference type="GeneID" id="83179314"/>
<dbReference type="Pfam" id="PF13639">
    <property type="entry name" value="zf-RING_2"/>
    <property type="match status" value="1"/>
</dbReference>
<comment type="caution">
    <text evidence="8">The sequence shown here is derived from an EMBL/GenBank/DDBJ whole genome shotgun (WGS) entry which is preliminary data.</text>
</comment>
<feature type="compositionally biased region" description="Basic and acidic residues" evidence="5">
    <location>
        <begin position="352"/>
        <end position="372"/>
    </location>
</feature>
<dbReference type="SMART" id="SM00184">
    <property type="entry name" value="RING"/>
    <property type="match status" value="1"/>
</dbReference>
<dbReference type="FunFam" id="3.30.40.10:FF:000539">
    <property type="entry name" value="Ring finger domain protein"/>
    <property type="match status" value="1"/>
</dbReference>
<dbReference type="RefSeq" id="XP_058308551.1">
    <property type="nucleotide sequence ID" value="XM_058452013.1"/>
</dbReference>
<feature type="region of interest" description="Disordered" evidence="5">
    <location>
        <begin position="349"/>
        <end position="428"/>
    </location>
</feature>
<feature type="compositionally biased region" description="Polar residues" evidence="5">
    <location>
        <begin position="373"/>
        <end position="386"/>
    </location>
</feature>
<dbReference type="AlphaFoldDB" id="A0A9W9MML9"/>
<dbReference type="SUPFAM" id="SSF57850">
    <property type="entry name" value="RING/U-box"/>
    <property type="match status" value="1"/>
</dbReference>
<dbReference type="Proteomes" id="UP001150904">
    <property type="component" value="Unassembled WGS sequence"/>
</dbReference>
<keyword evidence="6" id="KW-0812">Transmembrane</keyword>
<evidence type="ECO:0000256" key="1">
    <source>
        <dbReference type="ARBA" id="ARBA00022723"/>
    </source>
</evidence>
<accession>A0A9W9MML9</accession>
<evidence type="ECO:0000256" key="6">
    <source>
        <dbReference type="SAM" id="Phobius"/>
    </source>
</evidence>
<reference evidence="8" key="1">
    <citation type="submission" date="2022-12" db="EMBL/GenBank/DDBJ databases">
        <authorList>
            <person name="Petersen C."/>
        </authorList>
    </citation>
    <scope>NUCLEOTIDE SEQUENCE</scope>
    <source>
        <strain evidence="8">IBT 15544</strain>
    </source>
</reference>
<feature type="transmembrane region" description="Helical" evidence="6">
    <location>
        <begin position="33"/>
        <end position="58"/>
    </location>
</feature>
<feature type="compositionally biased region" description="Low complexity" evidence="5">
    <location>
        <begin position="1"/>
        <end position="18"/>
    </location>
</feature>
<dbReference type="PANTHER" id="PTHR45969">
    <property type="entry name" value="RING ZINC FINGER PROTEIN-RELATED"/>
    <property type="match status" value="1"/>
</dbReference>
<dbReference type="InterPro" id="IPR013083">
    <property type="entry name" value="Znf_RING/FYVE/PHD"/>
</dbReference>
<feature type="domain" description="RING-type" evidence="7">
    <location>
        <begin position="244"/>
        <end position="286"/>
    </location>
</feature>
<dbReference type="GO" id="GO:0016567">
    <property type="term" value="P:protein ubiquitination"/>
    <property type="evidence" value="ECO:0007669"/>
    <property type="project" value="TreeGrafter"/>
</dbReference>
<evidence type="ECO:0000256" key="4">
    <source>
        <dbReference type="PROSITE-ProRule" id="PRU00175"/>
    </source>
</evidence>
<dbReference type="OrthoDB" id="8062037at2759"/>
<dbReference type="CDD" id="cd16473">
    <property type="entry name" value="RING-H2_RNF103"/>
    <property type="match status" value="1"/>
</dbReference>
<protein>
    <recommendedName>
        <fullName evidence="7">RING-type domain-containing protein</fullName>
    </recommendedName>
</protein>
<evidence type="ECO:0000256" key="2">
    <source>
        <dbReference type="ARBA" id="ARBA00022771"/>
    </source>
</evidence>
<evidence type="ECO:0000313" key="8">
    <source>
        <dbReference type="EMBL" id="KAJ5204072.1"/>
    </source>
</evidence>
<feature type="region of interest" description="Disordered" evidence="5">
    <location>
        <begin position="300"/>
        <end position="333"/>
    </location>
</feature>
<dbReference type="PROSITE" id="PS50089">
    <property type="entry name" value="ZF_RING_2"/>
    <property type="match status" value="1"/>
</dbReference>
<gene>
    <name evidence="8" type="ORF">N7498_004951</name>
</gene>
<dbReference type="GO" id="GO:0061630">
    <property type="term" value="F:ubiquitin protein ligase activity"/>
    <property type="evidence" value="ECO:0007669"/>
    <property type="project" value="TreeGrafter"/>
</dbReference>
<keyword evidence="1" id="KW-0479">Metal-binding</keyword>
<dbReference type="GO" id="GO:0008270">
    <property type="term" value="F:zinc ion binding"/>
    <property type="evidence" value="ECO:0007669"/>
    <property type="project" value="UniProtKB-KW"/>
</dbReference>
<name>A0A9W9MML9_9EURO</name>